<evidence type="ECO:0000313" key="2">
    <source>
        <dbReference type="EMBL" id="MDT1973007.1"/>
    </source>
</evidence>
<dbReference type="AlphaFoldDB" id="A0AAW8R7Y2"/>
<sequence>MKNDPLQLKYKECKKSFIFKEILLMFALVFLLVGINPTSGKAAGTNVKNVTNFNELKSALEDINITEINLDSDIKLTKDIKMAQRNVTINGNKEKGIVLDADIHSIKGGTTLSEVSTLTLKNMEVVSKPETAHISFISADNKWNLVSENLSFKGSMFASIANGMITFSSNNSIHTTYENAKVRELIFAKDSTYDGIAAENTVYPAFRFSGDLVNGKASGTVDVQENANVKLSVSPNSHTGSFDYSAFYGKVYRIDVKENAKLAIDTEGTAIQFEAQTAYLEEPSFNVFSNAEVTINSRGGGASGVPAINFKTASSLKVFPNATFDVIGNSSKGVIASATDSRFMFDAPEYYNIQNKVENGNIFKNARSTFFSIKNADVNVWSKTGGEYERTPDTSWNGVSMNTLVNDATSSKTESTSTDLQQHFQMDQYGRISGGKTRPSYICPTFNPVNDQDTMLTGTGNAGLVIEAYVGDTKIGETVVDSAGRWSMPLANTLPAGTIVKVIQKDGELTTCNPVEQIVSHLSAETVNFFKLGYWQDYGIVLEGSIDNADWDLSNPAAIHKYLEVLDENGAIKLRIDTLANTDWYQTGRFNGFQAIVTNEQLDSLGVGEFKLRVGIKIDGTTVDEVHDFNVKNTPHSNGELFYTGPYHQNYAGIESRELGSKLFTTLIKNNIAYFKIVNK</sequence>
<dbReference type="Pfam" id="PF17936">
    <property type="entry name" value="Big_6"/>
    <property type="match status" value="1"/>
</dbReference>
<evidence type="ECO:0000259" key="1">
    <source>
        <dbReference type="Pfam" id="PF17936"/>
    </source>
</evidence>
<name>A0AAW8R7Y2_CARDV</name>
<accession>A0AAW8R7Y2</accession>
<dbReference type="Pfam" id="PF20585">
    <property type="entry name" value="Pectate_lyase_5"/>
    <property type="match status" value="1"/>
</dbReference>
<dbReference type="InterPro" id="IPR046776">
    <property type="entry name" value="Pectate_lyase_5"/>
</dbReference>
<gene>
    <name evidence="2" type="ORF">MX635_01195</name>
</gene>
<evidence type="ECO:0000313" key="3">
    <source>
        <dbReference type="Proteomes" id="UP001249945"/>
    </source>
</evidence>
<dbReference type="RefSeq" id="WP_311779796.1">
    <property type="nucleotide sequence ID" value="NZ_JALRMR010000001.1"/>
</dbReference>
<dbReference type="InterPro" id="IPR041498">
    <property type="entry name" value="Big_6"/>
</dbReference>
<comment type="caution">
    <text evidence="2">The sequence shown here is derived from an EMBL/GenBank/DDBJ whole genome shotgun (WGS) entry which is preliminary data.</text>
</comment>
<dbReference type="Gene3D" id="2.60.40.10">
    <property type="entry name" value="Immunoglobulins"/>
    <property type="match status" value="1"/>
</dbReference>
<proteinExistence type="predicted"/>
<reference evidence="2" key="1">
    <citation type="submission" date="2022-04" db="EMBL/GenBank/DDBJ databases">
        <title>Draft genome sequences of lactic acid bacteria (LAB) strains involved in meat spoilage.</title>
        <authorList>
            <person name="Palevich N."/>
        </authorList>
    </citation>
    <scope>NUCLEOTIDE SEQUENCE</scope>
    <source>
        <strain evidence="2">9-14</strain>
    </source>
</reference>
<feature type="domain" description="Bacterial Ig" evidence="1">
    <location>
        <begin position="444"/>
        <end position="514"/>
    </location>
</feature>
<dbReference type="EMBL" id="JALRMR010000001">
    <property type="protein sequence ID" value="MDT1973007.1"/>
    <property type="molecule type" value="Genomic_DNA"/>
</dbReference>
<protein>
    <submittedName>
        <fullName evidence="2">Ig-like domain-containing protein</fullName>
    </submittedName>
</protein>
<organism evidence="2 3">
    <name type="scientific">Carnobacterium divergens</name>
    <name type="common">Lactobacillus divergens</name>
    <dbReference type="NCBI Taxonomy" id="2748"/>
    <lineage>
        <taxon>Bacteria</taxon>
        <taxon>Bacillati</taxon>
        <taxon>Bacillota</taxon>
        <taxon>Bacilli</taxon>
        <taxon>Lactobacillales</taxon>
        <taxon>Carnobacteriaceae</taxon>
        <taxon>Carnobacterium</taxon>
    </lineage>
</organism>
<dbReference type="Proteomes" id="UP001249945">
    <property type="component" value="Unassembled WGS sequence"/>
</dbReference>
<dbReference type="InterPro" id="IPR013783">
    <property type="entry name" value="Ig-like_fold"/>
</dbReference>